<dbReference type="RefSeq" id="WP_034814961.1">
    <property type="nucleotide sequence ID" value="NZ_JANIEK010000058.1"/>
</dbReference>
<sequence length="75" mass="8654">MKAHHTFRSIEREKLEIIASLLQQAGYRITRITPRQGELTFKATRDGVHSGEDEQARVGQLVEHFNIESWSVTFT</sequence>
<protein>
    <submittedName>
        <fullName evidence="1">Uncharacterized protein</fullName>
    </submittedName>
</protein>
<evidence type="ECO:0000313" key="2">
    <source>
        <dbReference type="Proteomes" id="UP001206821"/>
    </source>
</evidence>
<gene>
    <name evidence="1" type="ORF">NQG31_12115</name>
</gene>
<comment type="caution">
    <text evidence="1">The sequence shown here is derived from an EMBL/GenBank/DDBJ whole genome shotgun (WGS) entry which is preliminary data.</text>
</comment>
<organism evidence="1 2">
    <name type="scientific">Exiguobacterium alkaliphilum</name>
    <dbReference type="NCBI Taxonomy" id="1428684"/>
    <lineage>
        <taxon>Bacteria</taxon>
        <taxon>Bacillati</taxon>
        <taxon>Bacillota</taxon>
        <taxon>Bacilli</taxon>
        <taxon>Bacillales</taxon>
        <taxon>Bacillales Family XII. Incertae Sedis</taxon>
        <taxon>Exiguobacterium</taxon>
    </lineage>
</organism>
<accession>A0ABT2L2M6</accession>
<reference evidence="1 2" key="1">
    <citation type="submission" date="2022-07" db="EMBL/GenBank/DDBJ databases">
        <title>Genomic and pangenome structural analysis of the polyextremophile Exiguobacterium.</title>
        <authorList>
            <person name="Shen L."/>
        </authorList>
    </citation>
    <scope>NUCLEOTIDE SEQUENCE [LARGE SCALE GENOMIC DNA]</scope>
    <source>
        <strain evidence="1 2">12_1</strain>
    </source>
</reference>
<keyword evidence="2" id="KW-1185">Reference proteome</keyword>
<name>A0ABT2L2M6_9BACL</name>
<dbReference type="Proteomes" id="UP001206821">
    <property type="component" value="Unassembled WGS sequence"/>
</dbReference>
<dbReference type="EMBL" id="JANIEK010000058">
    <property type="protein sequence ID" value="MCT4796291.1"/>
    <property type="molecule type" value="Genomic_DNA"/>
</dbReference>
<proteinExistence type="predicted"/>
<evidence type="ECO:0000313" key="1">
    <source>
        <dbReference type="EMBL" id="MCT4796291.1"/>
    </source>
</evidence>